<dbReference type="GO" id="GO:0005634">
    <property type="term" value="C:nucleus"/>
    <property type="evidence" value="ECO:0007669"/>
    <property type="project" value="UniProtKB-SubCell"/>
</dbReference>
<dbReference type="InterPro" id="IPR012993">
    <property type="entry name" value="UME"/>
</dbReference>
<dbReference type="Pfam" id="PF02259">
    <property type="entry name" value="FAT"/>
    <property type="match status" value="1"/>
</dbReference>
<dbReference type="GO" id="GO:0005694">
    <property type="term" value="C:chromosome"/>
    <property type="evidence" value="ECO:0007669"/>
    <property type="project" value="TreeGrafter"/>
</dbReference>
<feature type="domain" description="PI3K/PI4K catalytic" evidence="15">
    <location>
        <begin position="2291"/>
        <end position="2607"/>
    </location>
</feature>
<dbReference type="InterPro" id="IPR003152">
    <property type="entry name" value="FATC_dom"/>
</dbReference>
<comment type="caution">
    <text evidence="18">The sequence shown here is derived from an EMBL/GenBank/DDBJ whole genome shotgun (WGS) entry which is preliminary data.</text>
</comment>
<dbReference type="PROSITE" id="PS00916">
    <property type="entry name" value="PI3_4_KINASE_2"/>
    <property type="match status" value="1"/>
</dbReference>
<dbReference type="SMART" id="SM00802">
    <property type="entry name" value="UME"/>
    <property type="match status" value="1"/>
</dbReference>
<comment type="similarity">
    <text evidence="2">Belongs to the PI3/PI4-kinase family. ATM subfamily.</text>
</comment>
<evidence type="ECO:0000256" key="2">
    <source>
        <dbReference type="ARBA" id="ARBA00010769"/>
    </source>
</evidence>
<evidence type="ECO:0000256" key="7">
    <source>
        <dbReference type="ARBA" id="ARBA00022763"/>
    </source>
</evidence>
<dbReference type="Pfam" id="PF02260">
    <property type="entry name" value="FATC"/>
    <property type="match status" value="1"/>
</dbReference>
<dbReference type="InterPro" id="IPR050517">
    <property type="entry name" value="DDR_Repair_Kinase"/>
</dbReference>
<evidence type="ECO:0000256" key="6">
    <source>
        <dbReference type="ARBA" id="ARBA00022741"/>
    </source>
</evidence>
<dbReference type="InterPro" id="IPR003151">
    <property type="entry name" value="PIK-rel_kinase_FAT"/>
</dbReference>
<keyword evidence="8" id="KW-0418">Kinase</keyword>
<keyword evidence="7" id="KW-0227">DNA damage</keyword>
<dbReference type="InterPro" id="IPR056803">
    <property type="entry name" value="ATR-like_N-HEAT"/>
</dbReference>
<dbReference type="Proteomes" id="UP001208570">
    <property type="component" value="Unassembled WGS sequence"/>
</dbReference>
<dbReference type="SUPFAM" id="SSF48452">
    <property type="entry name" value="TPR-like"/>
    <property type="match status" value="1"/>
</dbReference>
<organism evidence="18 19">
    <name type="scientific">Paralvinella palmiformis</name>
    <dbReference type="NCBI Taxonomy" id="53620"/>
    <lineage>
        <taxon>Eukaryota</taxon>
        <taxon>Metazoa</taxon>
        <taxon>Spiralia</taxon>
        <taxon>Lophotrochozoa</taxon>
        <taxon>Annelida</taxon>
        <taxon>Polychaeta</taxon>
        <taxon>Sedentaria</taxon>
        <taxon>Canalipalpata</taxon>
        <taxon>Terebellida</taxon>
        <taxon>Terebelliformia</taxon>
        <taxon>Alvinellidae</taxon>
        <taxon>Paralvinella</taxon>
    </lineage>
</organism>
<dbReference type="EC" id="2.7.11.1" evidence="3"/>
<evidence type="ECO:0000256" key="11">
    <source>
        <dbReference type="ARBA" id="ARBA00023242"/>
    </source>
</evidence>
<dbReference type="SMART" id="SM01343">
    <property type="entry name" value="FATC"/>
    <property type="match status" value="1"/>
</dbReference>
<dbReference type="PROSITE" id="PS50290">
    <property type="entry name" value="PI3_4_KINASE_3"/>
    <property type="match status" value="1"/>
</dbReference>
<feature type="compositionally biased region" description="Basic and acidic residues" evidence="14">
    <location>
        <begin position="421"/>
        <end position="442"/>
    </location>
</feature>
<dbReference type="GO" id="GO:0000723">
    <property type="term" value="P:telomere maintenance"/>
    <property type="evidence" value="ECO:0007669"/>
    <property type="project" value="TreeGrafter"/>
</dbReference>
<dbReference type="SUPFAM" id="SSF56112">
    <property type="entry name" value="Protein kinase-like (PK-like)"/>
    <property type="match status" value="1"/>
</dbReference>
<dbReference type="InterPro" id="IPR019734">
    <property type="entry name" value="TPR_rpt"/>
</dbReference>
<evidence type="ECO:0000256" key="13">
    <source>
        <dbReference type="PROSITE-ProRule" id="PRU00339"/>
    </source>
</evidence>
<dbReference type="InterPro" id="IPR016024">
    <property type="entry name" value="ARM-type_fold"/>
</dbReference>
<dbReference type="InterPro" id="IPR014009">
    <property type="entry name" value="PIK_FAT"/>
</dbReference>
<evidence type="ECO:0000259" key="17">
    <source>
        <dbReference type="PROSITE" id="PS51190"/>
    </source>
</evidence>
<keyword evidence="11" id="KW-0539">Nucleus</keyword>
<dbReference type="Pfam" id="PF08064">
    <property type="entry name" value="UME"/>
    <property type="match status" value="1"/>
</dbReference>
<evidence type="ECO:0000256" key="10">
    <source>
        <dbReference type="ARBA" id="ARBA00023204"/>
    </source>
</evidence>
<dbReference type="Gene3D" id="3.30.1010.10">
    <property type="entry name" value="Phosphatidylinositol 3-kinase Catalytic Subunit, Chain A, domain 4"/>
    <property type="match status" value="1"/>
</dbReference>
<dbReference type="EMBL" id="JAODUP010000748">
    <property type="protein sequence ID" value="KAK2144551.1"/>
    <property type="molecule type" value="Genomic_DNA"/>
</dbReference>
<dbReference type="InterPro" id="IPR000403">
    <property type="entry name" value="PI3/4_kinase_cat_dom"/>
</dbReference>
<dbReference type="InterPro" id="IPR011990">
    <property type="entry name" value="TPR-like_helical_dom_sf"/>
</dbReference>
<dbReference type="InterPro" id="IPR057564">
    <property type="entry name" value="HEAT_ATR"/>
</dbReference>
<dbReference type="InterPro" id="IPR018936">
    <property type="entry name" value="PI3/4_kinase_CS"/>
</dbReference>
<evidence type="ECO:0000256" key="9">
    <source>
        <dbReference type="ARBA" id="ARBA00022840"/>
    </source>
</evidence>
<dbReference type="InterPro" id="IPR036940">
    <property type="entry name" value="PI3/4_kinase_cat_sf"/>
</dbReference>
<dbReference type="PROSITE" id="PS50005">
    <property type="entry name" value="TPR"/>
    <property type="match status" value="1"/>
</dbReference>
<comment type="subcellular location">
    <subcellularLocation>
        <location evidence="1">Nucleus</location>
    </subcellularLocation>
</comment>
<reference evidence="18" key="1">
    <citation type="journal article" date="2023" name="Mol. Biol. Evol.">
        <title>Third-Generation Sequencing Reveals the Adaptive Role of the Epigenome in Three Deep-Sea Polychaetes.</title>
        <authorList>
            <person name="Perez M."/>
            <person name="Aroh O."/>
            <person name="Sun Y."/>
            <person name="Lan Y."/>
            <person name="Juniper S.K."/>
            <person name="Young C.R."/>
            <person name="Angers B."/>
            <person name="Qian P.Y."/>
        </authorList>
    </citation>
    <scope>NUCLEOTIDE SEQUENCE</scope>
    <source>
        <strain evidence="18">P08H-3</strain>
    </source>
</reference>
<dbReference type="FunFam" id="3.30.1010.10:FF:000011">
    <property type="entry name" value="serine/threonine-protein kinase ATR"/>
    <property type="match status" value="1"/>
</dbReference>
<dbReference type="InterPro" id="IPR056802">
    <property type="entry name" value="ATR-like_M-HEAT"/>
</dbReference>
<dbReference type="CDD" id="cd00892">
    <property type="entry name" value="PIKKc_ATR"/>
    <property type="match status" value="1"/>
</dbReference>
<evidence type="ECO:0000256" key="1">
    <source>
        <dbReference type="ARBA" id="ARBA00004123"/>
    </source>
</evidence>
<evidence type="ECO:0000313" key="19">
    <source>
        <dbReference type="Proteomes" id="UP001208570"/>
    </source>
</evidence>
<dbReference type="Pfam" id="PF25032">
    <property type="entry name" value="N-HEAT_ATR"/>
    <property type="match status" value="1"/>
</dbReference>
<dbReference type="InterPro" id="IPR011009">
    <property type="entry name" value="Kinase-like_dom_sf"/>
</dbReference>
<dbReference type="Gene3D" id="1.25.10.10">
    <property type="entry name" value="Leucine-rich Repeat Variant"/>
    <property type="match status" value="2"/>
</dbReference>
<keyword evidence="5" id="KW-0808">Transferase</keyword>
<dbReference type="PROSITE" id="PS51189">
    <property type="entry name" value="FAT"/>
    <property type="match status" value="1"/>
</dbReference>
<evidence type="ECO:0000259" key="15">
    <source>
        <dbReference type="PROSITE" id="PS50290"/>
    </source>
</evidence>
<feature type="repeat" description="TPR" evidence="13">
    <location>
        <begin position="1668"/>
        <end position="1701"/>
    </location>
</feature>
<dbReference type="SMART" id="SM00028">
    <property type="entry name" value="TPR"/>
    <property type="match status" value="2"/>
</dbReference>
<evidence type="ECO:0000256" key="14">
    <source>
        <dbReference type="SAM" id="MobiDB-lite"/>
    </source>
</evidence>
<dbReference type="GO" id="GO:0006281">
    <property type="term" value="P:DNA repair"/>
    <property type="evidence" value="ECO:0007669"/>
    <property type="project" value="UniProtKB-KW"/>
</dbReference>
<evidence type="ECO:0000256" key="8">
    <source>
        <dbReference type="ARBA" id="ARBA00022777"/>
    </source>
</evidence>
<dbReference type="PANTHER" id="PTHR11139">
    <property type="entry name" value="ATAXIA TELANGIECTASIA MUTATED ATM -RELATED"/>
    <property type="match status" value="1"/>
</dbReference>
<accession>A0AAD9MUQ7</accession>
<evidence type="ECO:0000256" key="12">
    <source>
        <dbReference type="ARBA" id="ARBA00024420"/>
    </source>
</evidence>
<keyword evidence="6" id="KW-0547">Nucleotide-binding</keyword>
<keyword evidence="13" id="KW-0802">TPR repeat</keyword>
<dbReference type="Gene3D" id="1.10.1070.11">
    <property type="entry name" value="Phosphatidylinositol 3-/4-kinase, catalytic domain"/>
    <property type="match status" value="1"/>
</dbReference>
<dbReference type="Gene3D" id="1.25.40.10">
    <property type="entry name" value="Tetratricopeptide repeat domain"/>
    <property type="match status" value="1"/>
</dbReference>
<proteinExistence type="inferred from homology"/>
<keyword evidence="4" id="KW-0723">Serine/threonine-protein kinase</keyword>
<evidence type="ECO:0000313" key="18">
    <source>
        <dbReference type="EMBL" id="KAK2144551.1"/>
    </source>
</evidence>
<evidence type="ECO:0000256" key="5">
    <source>
        <dbReference type="ARBA" id="ARBA00022679"/>
    </source>
</evidence>
<feature type="region of interest" description="Disordered" evidence="14">
    <location>
        <begin position="414"/>
        <end position="442"/>
    </location>
</feature>
<dbReference type="InterPro" id="IPR011989">
    <property type="entry name" value="ARM-like"/>
</dbReference>
<sequence length="2637" mass="298192">MDQLIQQVKRIISGSVESETQSPDDWRDLILQIFANVHKHKSVLELVFEMLNFLLTNNPELFVLFDPDGFSDVTEEEQKCYGLTTGLLRHLLMLLSNPGTPAVYGNTAMFISRLLVLLKSRDPAFFRKVASDLVFCLSDLVRIERDIYSSGSPGDPEIKRFCLCEGKHKSGPILKQLLILDLSSCNQLQVSITRVLMTIVPELCLYIPDVTQQVNLSMPSTLWASLSYQLEYGPLELKTVSVELMTKLLSIGGLPEPVILDYYLDCLVALMDASCSGIVSCHGDSAPLENVLAENLPVLLSACQQAEVMEQDAEQIYEELSLGLCQCIINNGFSKLQTTGLKYAICDLLRDTSNLLAERHYKNSILFDQIRRAAEFIIQNIGSSADFSYVVGFVSASLHHDIRNNMKLWCSTRGSGSGMTENRRGHENATHKKNESPTKKTPVEDLESSFIYTSLMSKLDELCEMLVHSKIKEYSILLEGVWLILEILAWARIALFEDEPARKRKVELNLLNDKEGEVINVWRKLLHQLVHKEREDASKLYHHTVSGIGTLLQLTDISKSEPNTQQFVVWMLSLPWLSGEVSWKDLKPPEIREINELLAKIGDLAYPNTQAICISLLASLPKEVIPMWRTRVIQLALASMEEEVRSVAVKSFPVYVHQSGPSVHHLVKECIHPLLKDPSVAVQQAMAKSVGVLACVMSRKSVLSRSSKTLSSERHAYNVIRVHCIVCEKIAADHLEKAKKEPQNCLEIVTFLPFVEAAINPPAAMNSIKIDIIRSVPQMLSHIMFRGCNPQAINFINICLQLMKDEDYAVRFEFSKVAQHFVCILGGDGRAEILQNFVSTISKIVNVCRASEHLHVLETVLLTIGQVAKASQDDLLLSMLVILLDHICRKPSQLAWAIACSQVKEIASYKKQEETYFIMQHGRTLLKVLVDHLHDAGSGKLDRDPAVIVADVATAFGFSDANGFLRRSEYMLLPHIVKKATSTASALLRLVGKQLNNSNHRTALNENMRHIFCHLVCSCESEELRRTLTFLENEMNWKLGDILKAQSNINFELLLHLASDPNRVLMGLKILIARSESCQDVTNNMVVESLQPCLLGILVHFDNYLNNGTNPVKEKQKAYRSLVPLMKLMGTEHITKVRVRLMTTLKIGLNFNDLVFAELCCTAWSCFVHMLDLTVAGSMLSQIIVNLLPLIQTVPHMAVPIVEYLVVENKQILHEHFHELYFLPDNEELAHVNAILKPSTEGSGHQSEAFSTHIQHLLKGVTHESVDVRQLALSKLKTLLRSNQSSLQHLVLSSETGDPIVSQIITKLLQGCRESDQTMRVLYAECLGELGAIDPGRLGLAKSEPKRELAHFNATITEENFAFGLINELGKAFLRADNRRTQDCVAFAIQELIQFFAITRSPESSTAGGVLWRRFKDEVQEILTPLFESKYTITMAYDWSKQTKPIYHSKKCKNFEKWISTLTGYLASKVRSEKPLRVLDACRGVIRFVSQISLFLLPYVVIHVLLEGRPDDQEDLVGEILAVLHNVKNPDTRHGSASDLRHMSAQTVFNILDHVTTWSRHRLMLISRMASQSKGRGGAGGGAEALTSDLGYQYVQRFLDRIPQDLLAHASYNCGAFSRALMHFEQHLKTTDSAVVHTQQSYDFLQQLYIALHEPDGVAGVTAIKQSAPTLGEQIKAYESMGQLADASVCYDKAIQLEPDNISYRQGLICCRLALGELQSALAFTNGIIAERPAWSSQLNGYRVEAAWKLGQWDRLDVYLRLEEKSRDWNVGLGKILMAAKNRNESDVRNQLHVLRCQQMAPLSAACMEVGSYQRGYEYIVRLHILNEVEMGMSALFNFDLTREVTSSGTERRAEPIERSSLFSQWRNRLHFMQASYQKQEPILNVRRIMLSLAKQDYGHDVDTEIGQTWLQMAKAARESGFIQTAHSSLLSASGYQLPEYCLENAQWFWDRAEYDKAQACLEQAIDNSYADRFTWMAEGDRGVSAERRLACARILLLLGRYREETASCESNAIMRQYRDVQQVHSEWEDGYFYTGKYYDKIMVQLIETEKPEKKGEFILKVVGSFGKSLKYGSQYIYQSMPRMLTLWLDYGSEVVDLGKRIAPRNDVQLQSMRAVVQSLNRLMAEFRANLAPYQFLTAFPQLISRICHPDPDVFGELKDIIAKLLVQFRQQAIWMMMAVSKSSYQMRVRRCADIFSKAKSMDRDLAKFLHDATKLTDRLLDLCNRNVETGSYTLSIGQHFKPLQRLINDDKFSLILLPLQTQMTPLLPSSSVSPNSHNCVSGAQVYITGIEDAVEVLPSLQRPKKITFQGSDGHLYIMLCKPKDDLRKDGRLMEFNGIINKCLHKDPESRRRDLHIRTYTVTPLNEECGLLEWVPNTSGLRNILMRLYKERGLYMSGKELKSLQLPPNAPLESKRKVYTEKLLPRHPAIFSEWFLKTFPDPTSWYNARLAYTRTVAVMSVVGYVLGLGDRHGENILFDSTSGDCVHVDFNCLFNKGETFDFPEIVPFRLTHNMVEAMGPTGREGLFRRASEVTLRVMRDQMDPLMSVLSTFIYDPLVEWSKPARGKTTASDTGETRNEKAQTHIVNIESRLKGVLKNKTKPRGLPLSVEGQVNHLIKEATDVNNLCQMYIGWAAYM</sequence>
<dbReference type="GO" id="GO:0004674">
    <property type="term" value="F:protein serine/threonine kinase activity"/>
    <property type="evidence" value="ECO:0007669"/>
    <property type="project" value="UniProtKB-KW"/>
</dbReference>
<evidence type="ECO:0000256" key="4">
    <source>
        <dbReference type="ARBA" id="ARBA00022527"/>
    </source>
</evidence>
<dbReference type="Pfam" id="PF25030">
    <property type="entry name" value="M-HEAT_ATR"/>
    <property type="match status" value="1"/>
</dbReference>
<dbReference type="SUPFAM" id="SSF48371">
    <property type="entry name" value="ARM repeat"/>
    <property type="match status" value="2"/>
</dbReference>
<dbReference type="Pfam" id="PF23593">
    <property type="entry name" value="HEAT_ATR"/>
    <property type="match status" value="1"/>
</dbReference>
<keyword evidence="19" id="KW-1185">Reference proteome</keyword>
<dbReference type="PROSITE" id="PS51190">
    <property type="entry name" value="FATC"/>
    <property type="match status" value="1"/>
</dbReference>
<protein>
    <recommendedName>
        <fullName evidence="12">Serine/threonine-protein kinase ATR</fullName>
        <ecNumber evidence="3">2.7.11.1</ecNumber>
    </recommendedName>
</protein>
<dbReference type="GO" id="GO:0000077">
    <property type="term" value="P:DNA damage checkpoint signaling"/>
    <property type="evidence" value="ECO:0007669"/>
    <property type="project" value="TreeGrafter"/>
</dbReference>
<evidence type="ECO:0000259" key="16">
    <source>
        <dbReference type="PROSITE" id="PS51189"/>
    </source>
</evidence>
<name>A0AAD9MUQ7_9ANNE</name>
<dbReference type="GO" id="GO:0005524">
    <property type="term" value="F:ATP binding"/>
    <property type="evidence" value="ECO:0007669"/>
    <property type="project" value="UniProtKB-KW"/>
</dbReference>
<dbReference type="FunFam" id="1.10.1070.11:FF:000009">
    <property type="entry name" value="Putative serine/threonine-protein kinase ATR"/>
    <property type="match status" value="1"/>
</dbReference>
<keyword evidence="10" id="KW-0234">DNA repair</keyword>
<dbReference type="SMART" id="SM00146">
    <property type="entry name" value="PI3Kc"/>
    <property type="match status" value="1"/>
</dbReference>
<evidence type="ECO:0000256" key="3">
    <source>
        <dbReference type="ARBA" id="ARBA00012513"/>
    </source>
</evidence>
<dbReference type="Pfam" id="PF00454">
    <property type="entry name" value="PI3_PI4_kinase"/>
    <property type="match status" value="1"/>
</dbReference>
<feature type="domain" description="FATC" evidence="17">
    <location>
        <begin position="2605"/>
        <end position="2637"/>
    </location>
</feature>
<dbReference type="PANTHER" id="PTHR11139:SF69">
    <property type="entry name" value="SERINE_THREONINE-PROTEIN KINASE ATR"/>
    <property type="match status" value="1"/>
</dbReference>
<feature type="domain" description="FAT" evidence="16">
    <location>
        <begin position="1606"/>
        <end position="2183"/>
    </location>
</feature>
<gene>
    <name evidence="18" type="ORF">LSH36_748g02080</name>
</gene>
<keyword evidence="9" id="KW-0067">ATP-binding</keyword>